<dbReference type="PANTHER" id="PTHR33064">
    <property type="entry name" value="POL PROTEIN"/>
    <property type="match status" value="1"/>
</dbReference>
<organism evidence="1 2">
    <name type="scientific">Juglans regia</name>
    <name type="common">English walnut</name>
    <dbReference type="NCBI Taxonomy" id="51240"/>
    <lineage>
        <taxon>Eukaryota</taxon>
        <taxon>Viridiplantae</taxon>
        <taxon>Streptophyta</taxon>
        <taxon>Embryophyta</taxon>
        <taxon>Tracheophyta</taxon>
        <taxon>Spermatophyta</taxon>
        <taxon>Magnoliopsida</taxon>
        <taxon>eudicotyledons</taxon>
        <taxon>Gunneridae</taxon>
        <taxon>Pentapetalae</taxon>
        <taxon>rosids</taxon>
        <taxon>fabids</taxon>
        <taxon>Fagales</taxon>
        <taxon>Juglandaceae</taxon>
        <taxon>Juglans</taxon>
    </lineage>
</organism>
<dbReference type="SUPFAM" id="SSF56672">
    <property type="entry name" value="DNA/RNA polymerases"/>
    <property type="match status" value="1"/>
</dbReference>
<dbReference type="OrthoDB" id="1928132at2759"/>
<dbReference type="RefSeq" id="XP_018805605.1">
    <property type="nucleotide sequence ID" value="XM_018950060.1"/>
</dbReference>
<gene>
    <name evidence="2" type="primary">LOC108979383</name>
</gene>
<proteinExistence type="predicted"/>
<evidence type="ECO:0000313" key="1">
    <source>
        <dbReference type="Proteomes" id="UP000235220"/>
    </source>
</evidence>
<dbReference type="AlphaFoldDB" id="A0A2I4DEM9"/>
<accession>A0A2I4DEM9</accession>
<dbReference type="InterPro" id="IPR043502">
    <property type="entry name" value="DNA/RNA_pol_sf"/>
</dbReference>
<name>A0A2I4DEM9_JUGRE</name>
<dbReference type="STRING" id="51240.A0A2I4DEM9"/>
<dbReference type="Pfam" id="PF17919">
    <property type="entry name" value="RT_RNaseH_2"/>
    <property type="match status" value="1"/>
</dbReference>
<dbReference type="KEGG" id="jre:108979383"/>
<dbReference type="InterPro" id="IPR051320">
    <property type="entry name" value="Viral_Replic_Matur_Polypro"/>
</dbReference>
<protein>
    <submittedName>
        <fullName evidence="2">Uncharacterized mitochondrial protein AtMg00860-like</fullName>
    </submittedName>
</protein>
<dbReference type="InterPro" id="IPR043128">
    <property type="entry name" value="Rev_trsase/Diguanyl_cyclase"/>
</dbReference>
<dbReference type="PANTHER" id="PTHR33064:SF37">
    <property type="entry name" value="RIBONUCLEASE H"/>
    <property type="match status" value="1"/>
</dbReference>
<reference evidence="2" key="1">
    <citation type="submission" date="2025-08" db="UniProtKB">
        <authorList>
            <consortium name="RefSeq"/>
        </authorList>
    </citation>
    <scope>IDENTIFICATION</scope>
    <source>
        <tissue evidence="2">Leaves</tissue>
    </source>
</reference>
<dbReference type="Proteomes" id="UP000235220">
    <property type="component" value="Chromosome 7"/>
</dbReference>
<evidence type="ECO:0000313" key="2">
    <source>
        <dbReference type="RefSeq" id="XP_018805605.1"/>
    </source>
</evidence>
<dbReference type="GeneID" id="108979383"/>
<sequence length="153" mass="17259">MTLDVLRQHQLFANRSKCKFGSFEVAYFRHIIFAQGVKANPNKLTSLKALRGFFGLIEDYRRFINGYGGIVAPTYRNAEKDEFIWSEESREAFQKLKEAIMQALVLALPDFSILFTIGCDTSGTLIGSALKQRGHPLAFFSQVLKGRAQVMST</sequence>
<dbReference type="Gene3D" id="3.30.70.270">
    <property type="match status" value="2"/>
</dbReference>
<dbReference type="Gramene" id="Jr07_17480_p1">
    <property type="protein sequence ID" value="cds.Jr07_17480_p1"/>
    <property type="gene ID" value="Jr07_17480"/>
</dbReference>
<dbReference type="InterPro" id="IPR041577">
    <property type="entry name" value="RT_RNaseH_2"/>
</dbReference>
<keyword evidence="1" id="KW-1185">Reference proteome</keyword>